<proteinExistence type="predicted"/>
<feature type="non-terminal residue" evidence="1">
    <location>
        <position position="237"/>
    </location>
</feature>
<feature type="non-terminal residue" evidence="1">
    <location>
        <position position="1"/>
    </location>
</feature>
<dbReference type="EMBL" id="CYKH01001621">
    <property type="protein sequence ID" value="CUG88186.1"/>
    <property type="molecule type" value="Genomic_DNA"/>
</dbReference>
<organism evidence="1 2">
    <name type="scientific">Bodo saltans</name>
    <name type="common">Flagellated protozoan</name>
    <dbReference type="NCBI Taxonomy" id="75058"/>
    <lineage>
        <taxon>Eukaryota</taxon>
        <taxon>Discoba</taxon>
        <taxon>Euglenozoa</taxon>
        <taxon>Kinetoplastea</taxon>
        <taxon>Metakinetoplastina</taxon>
        <taxon>Eubodonida</taxon>
        <taxon>Bodonidae</taxon>
        <taxon>Bodo</taxon>
    </lineage>
</organism>
<protein>
    <submittedName>
        <fullName evidence="1">Membrane-associated protein, putative</fullName>
    </submittedName>
</protein>
<dbReference type="Proteomes" id="UP000051952">
    <property type="component" value="Unassembled WGS sequence"/>
</dbReference>
<gene>
    <name evidence="1" type="ORF">BSAL_14070</name>
</gene>
<accession>A0A0S4JDS4</accession>
<evidence type="ECO:0000313" key="2">
    <source>
        <dbReference type="Proteomes" id="UP000051952"/>
    </source>
</evidence>
<dbReference type="VEuPathDB" id="TriTrypDB:BSAL_14070"/>
<name>A0A0S4JDS4_BODSA</name>
<keyword evidence="2" id="KW-1185">Reference proteome</keyword>
<dbReference type="AlphaFoldDB" id="A0A0S4JDS4"/>
<sequence length="237" mass="26922">RAGWFPQRLVADSAAKFTTNFTIFFLTFHDEDIYIKTKRKPQYRTALLNLLREFPNFFLMHYSPSLVMPHGVGASYLGHYDPFYVNGSSVLSGSPRVVGALHPRMIPVPHSPTQVSETVAVTRDASFMASIQDVSQRTGRVVWRGATTGHSVKPVHFRAGKGPLTAHREAMRHFAATDRYRMVDAFNNRTSRLSRYDWADVAFSGFCQEVKAEDVPRNSGKMNIRELARYRVHLDVD</sequence>
<evidence type="ECO:0000313" key="1">
    <source>
        <dbReference type="EMBL" id="CUG88186.1"/>
    </source>
</evidence>
<reference evidence="2" key="1">
    <citation type="submission" date="2015-09" db="EMBL/GenBank/DDBJ databases">
        <authorList>
            <consortium name="Pathogen Informatics"/>
        </authorList>
    </citation>
    <scope>NUCLEOTIDE SEQUENCE [LARGE SCALE GENOMIC DNA]</scope>
    <source>
        <strain evidence="2">Lake Konstanz</strain>
    </source>
</reference>